<evidence type="ECO:0000256" key="2">
    <source>
        <dbReference type="ARBA" id="ARBA00022603"/>
    </source>
</evidence>
<comment type="similarity">
    <text evidence="6">Belongs to the class I-like SAM-binding methyltransferase superfamily. RNA M5U methyltransferase family.</text>
</comment>
<name>A0A1G6GGD0_9BACI</name>
<dbReference type="GO" id="GO:0070475">
    <property type="term" value="P:rRNA base methylation"/>
    <property type="evidence" value="ECO:0007669"/>
    <property type="project" value="TreeGrafter"/>
</dbReference>
<dbReference type="AlphaFoldDB" id="A0A1G6GGD0"/>
<proteinExistence type="inferred from homology"/>
<feature type="binding site" evidence="6">
    <location>
        <position position="388"/>
    </location>
    <ligand>
        <name>S-adenosyl-L-methionine</name>
        <dbReference type="ChEBI" id="CHEBI:59789"/>
    </ligand>
</feature>
<evidence type="ECO:0000256" key="3">
    <source>
        <dbReference type="ARBA" id="ARBA00022679"/>
    </source>
</evidence>
<keyword evidence="10" id="KW-1185">Reference proteome</keyword>
<evidence type="ECO:0000256" key="7">
    <source>
        <dbReference type="PROSITE-ProRule" id="PRU10015"/>
    </source>
</evidence>
<dbReference type="RefSeq" id="WP_090774246.1">
    <property type="nucleotide sequence ID" value="NZ_FMYM01000001.1"/>
</dbReference>
<sequence length="461" mass="52366">MNGKNIRPEKGQTIPLKVKRLGINGEGIGYYKRHVVFVKGALPGEDIICEITKAHEKFFEAKVEKIRKPSRERIKPPCPIYEKCGGCQLQHMTYTASLRAKKEIVRQAFARYTKMDARTLPLHDIIGMEDPWYYRNKSQLQARTEKGKIVAGLYKENSHQLVDLSACMVQHRTLNDVTQVVKDILTTLKIPTYDEKKHRGDVRTIVTRIGFETGQVQLVLVTTREAFSKKTAFIEEVRRRLPEVTSLVQNVNHKRTSLIFGEEMIHLEGEKTIEERLGEHAFSLSAQAFFQLNPVQTVHLYNAAKKCARLTGEEKIVDAYCGVGTIGQWLASDAAEVRGMDVTKAAIVDARKKAAQMNMNARYEVGTAEEWLPRWMKEGYRPDVIVVDPPRTGCDEKLLKAVLQVKPERFVYVSCNPSTLAKDVAKLTARGHYEVTSIQPVDMFPWTAHVETVVLMSRVEK</sequence>
<dbReference type="GO" id="GO:0051539">
    <property type="term" value="F:4 iron, 4 sulfur cluster binding"/>
    <property type="evidence" value="ECO:0007669"/>
    <property type="project" value="UniProtKB-KW"/>
</dbReference>
<dbReference type="InterPro" id="IPR030391">
    <property type="entry name" value="MeTrfase_TrmA_CS"/>
</dbReference>
<evidence type="ECO:0000256" key="6">
    <source>
        <dbReference type="PROSITE-ProRule" id="PRU01024"/>
    </source>
</evidence>
<dbReference type="GO" id="GO:0070041">
    <property type="term" value="F:rRNA (uridine-C5-)-methyltransferase activity"/>
    <property type="evidence" value="ECO:0007669"/>
    <property type="project" value="TreeGrafter"/>
</dbReference>
<dbReference type="SUPFAM" id="SSF50249">
    <property type="entry name" value="Nucleic acid-binding proteins"/>
    <property type="match status" value="1"/>
</dbReference>
<accession>A0A1G6GGD0</accession>
<feature type="binding site" evidence="6">
    <location>
        <position position="291"/>
    </location>
    <ligand>
        <name>S-adenosyl-L-methionine</name>
        <dbReference type="ChEBI" id="CHEBI:59789"/>
    </ligand>
</feature>
<keyword evidence="1" id="KW-0004">4Fe-4S</keyword>
<organism evidence="9 10">
    <name type="scientific">Shouchella lonarensis</name>
    <dbReference type="NCBI Taxonomy" id="1464122"/>
    <lineage>
        <taxon>Bacteria</taxon>
        <taxon>Bacillati</taxon>
        <taxon>Bacillota</taxon>
        <taxon>Bacilli</taxon>
        <taxon>Bacillales</taxon>
        <taxon>Bacillaceae</taxon>
        <taxon>Shouchella</taxon>
    </lineage>
</organism>
<dbReference type="PROSITE" id="PS01231">
    <property type="entry name" value="TRMA_2"/>
    <property type="match status" value="1"/>
</dbReference>
<evidence type="ECO:0000256" key="5">
    <source>
        <dbReference type="ARBA" id="ARBA00023014"/>
    </source>
</evidence>
<dbReference type="SUPFAM" id="SSF53335">
    <property type="entry name" value="S-adenosyl-L-methionine-dependent methyltransferases"/>
    <property type="match status" value="1"/>
</dbReference>
<feature type="binding site" evidence="6">
    <location>
        <position position="320"/>
    </location>
    <ligand>
        <name>S-adenosyl-L-methionine</name>
        <dbReference type="ChEBI" id="CHEBI:59789"/>
    </ligand>
</feature>
<dbReference type="PANTHER" id="PTHR11061:SF45">
    <property type="match status" value="1"/>
</dbReference>
<dbReference type="CDD" id="cd02440">
    <property type="entry name" value="AdoMet_MTases"/>
    <property type="match status" value="1"/>
</dbReference>
<dbReference type="EMBL" id="FMYM01000001">
    <property type="protein sequence ID" value="SDB81068.1"/>
    <property type="molecule type" value="Genomic_DNA"/>
</dbReference>
<feature type="active site" evidence="7">
    <location>
        <position position="415"/>
    </location>
</feature>
<dbReference type="PROSITE" id="PS51687">
    <property type="entry name" value="SAM_MT_RNA_M5U"/>
    <property type="match status" value="1"/>
</dbReference>
<dbReference type="FunFam" id="2.40.50.140:FF:000097">
    <property type="entry name" value="23S rRNA (uracil(1939)-C(5))-methyltransferase RlmD"/>
    <property type="match status" value="1"/>
</dbReference>
<evidence type="ECO:0000313" key="10">
    <source>
        <dbReference type="Proteomes" id="UP000242662"/>
    </source>
</evidence>
<feature type="binding site" evidence="6">
    <location>
        <position position="341"/>
    </location>
    <ligand>
        <name>S-adenosyl-L-methionine</name>
        <dbReference type="ChEBI" id="CHEBI:59789"/>
    </ligand>
</feature>
<keyword evidence="5" id="KW-0411">Iron-sulfur</keyword>
<dbReference type="Gene3D" id="2.40.50.1070">
    <property type="match status" value="1"/>
</dbReference>
<dbReference type="PROSITE" id="PS01230">
    <property type="entry name" value="TRMA_1"/>
    <property type="match status" value="1"/>
</dbReference>
<dbReference type="InterPro" id="IPR012340">
    <property type="entry name" value="NA-bd_OB-fold"/>
</dbReference>
<dbReference type="NCBIfam" id="TIGR00479">
    <property type="entry name" value="rumA"/>
    <property type="match status" value="1"/>
</dbReference>
<evidence type="ECO:0000256" key="4">
    <source>
        <dbReference type="ARBA" id="ARBA00022691"/>
    </source>
</evidence>
<dbReference type="Pfam" id="PF05958">
    <property type="entry name" value="tRNA_U5-meth_tr"/>
    <property type="match status" value="1"/>
</dbReference>
<dbReference type="Gene3D" id="2.40.50.140">
    <property type="entry name" value="Nucleic acid-binding proteins"/>
    <property type="match status" value="1"/>
</dbReference>
<evidence type="ECO:0000313" key="9">
    <source>
        <dbReference type="EMBL" id="SDB81068.1"/>
    </source>
</evidence>
<dbReference type="PANTHER" id="PTHR11061">
    <property type="entry name" value="RNA M5U METHYLTRANSFERASE"/>
    <property type="match status" value="1"/>
</dbReference>
<dbReference type="InterPro" id="IPR030390">
    <property type="entry name" value="MeTrfase_TrmA_AS"/>
</dbReference>
<dbReference type="OrthoDB" id="9804590at2"/>
<dbReference type="FunFam" id="2.40.50.1070:FF:000003">
    <property type="entry name" value="23S rRNA (Uracil-5-)-methyltransferase RumA"/>
    <property type="match status" value="1"/>
</dbReference>
<dbReference type="Proteomes" id="UP000242662">
    <property type="component" value="Unassembled WGS sequence"/>
</dbReference>
<dbReference type="PROSITE" id="PS50926">
    <property type="entry name" value="TRAM"/>
    <property type="match status" value="1"/>
</dbReference>
<keyword evidence="2 6" id="KW-0489">Methyltransferase</keyword>
<evidence type="ECO:0000259" key="8">
    <source>
        <dbReference type="PROSITE" id="PS50926"/>
    </source>
</evidence>
<gene>
    <name evidence="9" type="ORF">SAMN05421737_10117</name>
</gene>
<evidence type="ECO:0000256" key="1">
    <source>
        <dbReference type="ARBA" id="ARBA00022485"/>
    </source>
</evidence>
<keyword evidence="1" id="KW-0408">Iron</keyword>
<dbReference type="InterPro" id="IPR002792">
    <property type="entry name" value="TRAM_dom"/>
</dbReference>
<reference evidence="10" key="1">
    <citation type="submission" date="2016-09" db="EMBL/GenBank/DDBJ databases">
        <authorList>
            <person name="Varghese N."/>
            <person name="Submissions S."/>
        </authorList>
    </citation>
    <scope>NUCLEOTIDE SEQUENCE [LARGE SCALE GENOMIC DNA]</scope>
    <source>
        <strain evidence="10">25nlg</strain>
    </source>
</reference>
<feature type="active site" description="Nucleophile" evidence="6">
    <location>
        <position position="415"/>
    </location>
</feature>
<dbReference type="InterPro" id="IPR010280">
    <property type="entry name" value="U5_MeTrfase_fam"/>
</dbReference>
<keyword evidence="3 6" id="KW-0808">Transferase</keyword>
<dbReference type="Pfam" id="PF01938">
    <property type="entry name" value="TRAM"/>
    <property type="match status" value="1"/>
</dbReference>
<dbReference type="FunFam" id="3.40.50.150:FF:000009">
    <property type="entry name" value="23S rRNA (Uracil(1939)-C(5))-methyltransferase RlmD"/>
    <property type="match status" value="1"/>
</dbReference>
<dbReference type="InterPro" id="IPR029063">
    <property type="entry name" value="SAM-dependent_MTases_sf"/>
</dbReference>
<feature type="domain" description="TRAM" evidence="8">
    <location>
        <begin position="7"/>
        <end position="65"/>
    </location>
</feature>
<dbReference type="Gene3D" id="3.40.50.150">
    <property type="entry name" value="Vaccinia Virus protein VP39"/>
    <property type="match status" value="1"/>
</dbReference>
<keyword evidence="1" id="KW-0479">Metal-binding</keyword>
<protein>
    <submittedName>
        <fullName evidence="9">23S rRNA m(5)U-1939 methyltransferase</fullName>
    </submittedName>
</protein>
<keyword evidence="4 6" id="KW-0949">S-adenosyl-L-methionine</keyword>
<dbReference type="STRING" id="1464122.SAMN05421737_10117"/>